<dbReference type="AlphaFoldDB" id="A0A0G1BBE3"/>
<dbReference type="Gene3D" id="1.10.1660.10">
    <property type="match status" value="1"/>
</dbReference>
<gene>
    <name evidence="3" type="ORF">UV41_C0016G0002</name>
</gene>
<keyword evidence="1" id="KW-0812">Transmembrane</keyword>
<dbReference type="InterPro" id="IPR000551">
    <property type="entry name" value="MerR-type_HTH_dom"/>
</dbReference>
<dbReference type="PROSITE" id="PS50937">
    <property type="entry name" value="HTH_MERR_2"/>
    <property type="match status" value="1"/>
</dbReference>
<evidence type="ECO:0000313" key="3">
    <source>
        <dbReference type="EMBL" id="KKS70685.1"/>
    </source>
</evidence>
<reference evidence="3 4" key="1">
    <citation type="journal article" date="2015" name="Nature">
        <title>rRNA introns, odd ribosomes, and small enigmatic genomes across a large radiation of phyla.</title>
        <authorList>
            <person name="Brown C.T."/>
            <person name="Hug L.A."/>
            <person name="Thomas B.C."/>
            <person name="Sharon I."/>
            <person name="Castelle C.J."/>
            <person name="Singh A."/>
            <person name="Wilkins M.J."/>
            <person name="Williams K.H."/>
            <person name="Banfield J.F."/>
        </authorList>
    </citation>
    <scope>NUCLEOTIDE SEQUENCE [LARGE SCALE GENOMIC DNA]</scope>
</reference>
<evidence type="ECO:0000259" key="2">
    <source>
        <dbReference type="PROSITE" id="PS50937"/>
    </source>
</evidence>
<accession>A0A0G1BBE3</accession>
<name>A0A0G1BBE3_9BACT</name>
<dbReference type="GO" id="GO:0003677">
    <property type="term" value="F:DNA binding"/>
    <property type="evidence" value="ECO:0007669"/>
    <property type="project" value="InterPro"/>
</dbReference>
<dbReference type="EMBL" id="LCEJ01000016">
    <property type="protein sequence ID" value="KKS70685.1"/>
    <property type="molecule type" value="Genomic_DNA"/>
</dbReference>
<proteinExistence type="predicted"/>
<evidence type="ECO:0000313" key="4">
    <source>
        <dbReference type="Proteomes" id="UP000034785"/>
    </source>
</evidence>
<feature type="transmembrane region" description="Helical" evidence="1">
    <location>
        <begin position="142"/>
        <end position="165"/>
    </location>
</feature>
<dbReference type="InterPro" id="IPR009061">
    <property type="entry name" value="DNA-bd_dom_put_sf"/>
</dbReference>
<dbReference type="Proteomes" id="UP000034785">
    <property type="component" value="Unassembled WGS sequence"/>
</dbReference>
<dbReference type="Pfam" id="PF00376">
    <property type="entry name" value="MerR"/>
    <property type="match status" value="1"/>
</dbReference>
<comment type="caution">
    <text evidence="3">The sequence shown here is derived from an EMBL/GenBank/DDBJ whole genome shotgun (WGS) entry which is preliminary data.</text>
</comment>
<feature type="domain" description="HTH merR-type" evidence="2">
    <location>
        <begin position="23"/>
        <end position="66"/>
    </location>
</feature>
<keyword evidence="1" id="KW-0472">Membrane</keyword>
<protein>
    <recommendedName>
        <fullName evidence="2">HTH merR-type domain-containing protein</fullName>
    </recommendedName>
</protein>
<sequence length="569" mass="61325">MPSAKNNLSVDRLSDYQKNSSSLVKIGQAAKVLGVSIDTVRRWEKAGKIHPAYTPGGTRLYPIEDLHSVNHKTNQTEETKIFDLLDPKFDPKKEITIGQNNHPHPKPISHSRTLYPEVGQSGANLLKFLKNLCKPGKTGRKIYAGLALAFIIIVITVATLVFSYLSNPEDTKQFFGAPYLIASSQTVEITGKSVEGGAEDIRGVTDVIEDAPEIPERQDQPKQNSLLPRLQFPQLPQLSLPTFSLPSISLPTVTLPSLVLPTIYPPTISVPKIAFSLPTVTLPPPPTLPQPFGFAQGKLPQITLPSLPNPSPPKLALPPIPKWDLPSLPNPQVSLTLPQLPQLSLPTFSFNPPQLPTPNIQLPTFNLKPLAKTVLSPFNFLAKGTIKTFIPGKAQEIGLLPSVLPNLATSQTQTFQPDLSSSSNVLAEETVGTYLEINADTIIKGALTVEKEINGVTISSTSEGIVISDAKTSRKLTISGTAIDLNQTILTTSSPSLSGINLTAAKNQLTFSTGTTGTLTWTPTSSNKTITIPDITDTLVAKTSTDTLTNKTIKSGDSNTNYIVVHQIH</sequence>
<evidence type="ECO:0000256" key="1">
    <source>
        <dbReference type="SAM" id="Phobius"/>
    </source>
</evidence>
<keyword evidence="1" id="KW-1133">Transmembrane helix</keyword>
<dbReference type="GO" id="GO:0006355">
    <property type="term" value="P:regulation of DNA-templated transcription"/>
    <property type="evidence" value="ECO:0007669"/>
    <property type="project" value="InterPro"/>
</dbReference>
<dbReference type="CDD" id="cd04762">
    <property type="entry name" value="HTH_MerR-trunc"/>
    <property type="match status" value="1"/>
</dbReference>
<organism evidence="3 4">
    <name type="scientific">Candidatus Daviesbacteria bacterium GW2011_GWA2_42_7</name>
    <dbReference type="NCBI Taxonomy" id="1618425"/>
    <lineage>
        <taxon>Bacteria</taxon>
        <taxon>Candidatus Daviesiibacteriota</taxon>
    </lineage>
</organism>
<dbReference type="SUPFAM" id="SSF46955">
    <property type="entry name" value="Putative DNA-binding domain"/>
    <property type="match status" value="1"/>
</dbReference>